<protein>
    <submittedName>
        <fullName evidence="2">Uncharacterized protein</fullName>
    </submittedName>
</protein>
<sequence>MHVYVQVGDGPIAKVGTAELDNPDTAAADTALFMRTMADEFETPIGTPPSEEPTPTEGDVPTPPPTEVPGPRP</sequence>
<keyword evidence="3" id="KW-1185">Reference proteome</keyword>
<accession>A0ABU7KAB5</accession>
<organism evidence="2 3">
    <name type="scientific">Nocardiopsis codii</name>
    <dbReference type="NCBI Taxonomy" id="3065942"/>
    <lineage>
        <taxon>Bacteria</taxon>
        <taxon>Bacillati</taxon>
        <taxon>Actinomycetota</taxon>
        <taxon>Actinomycetes</taxon>
        <taxon>Streptosporangiales</taxon>
        <taxon>Nocardiopsidaceae</taxon>
        <taxon>Nocardiopsis</taxon>
    </lineage>
</organism>
<evidence type="ECO:0000313" key="2">
    <source>
        <dbReference type="EMBL" id="MEE2039180.1"/>
    </source>
</evidence>
<proteinExistence type="predicted"/>
<feature type="region of interest" description="Disordered" evidence="1">
    <location>
        <begin position="37"/>
        <end position="73"/>
    </location>
</feature>
<evidence type="ECO:0000256" key="1">
    <source>
        <dbReference type="SAM" id="MobiDB-lite"/>
    </source>
</evidence>
<gene>
    <name evidence="2" type="ORF">Q8791_18355</name>
</gene>
<comment type="caution">
    <text evidence="2">The sequence shown here is derived from an EMBL/GenBank/DDBJ whole genome shotgun (WGS) entry which is preliminary data.</text>
</comment>
<feature type="compositionally biased region" description="Pro residues" evidence="1">
    <location>
        <begin position="61"/>
        <end position="73"/>
    </location>
</feature>
<dbReference type="RefSeq" id="WP_330092959.1">
    <property type="nucleotide sequence ID" value="NZ_JAUZMY010000018.1"/>
</dbReference>
<reference evidence="2 3" key="1">
    <citation type="submission" date="2023-08" db="EMBL/GenBank/DDBJ databases">
        <authorList>
            <person name="Girao M."/>
            <person name="Carvalho M.F."/>
        </authorList>
    </citation>
    <scope>NUCLEOTIDE SEQUENCE [LARGE SCALE GENOMIC DNA]</scope>
    <source>
        <strain evidence="2 3">CT-R113</strain>
    </source>
</reference>
<evidence type="ECO:0000313" key="3">
    <source>
        <dbReference type="Proteomes" id="UP001356095"/>
    </source>
</evidence>
<name>A0ABU7KAB5_9ACTN</name>
<dbReference type="EMBL" id="JAUZMY010000018">
    <property type="protein sequence ID" value="MEE2039180.1"/>
    <property type="molecule type" value="Genomic_DNA"/>
</dbReference>
<dbReference type="Proteomes" id="UP001356095">
    <property type="component" value="Unassembled WGS sequence"/>
</dbReference>